<protein>
    <submittedName>
        <fullName evidence="3">SH3 domain-containing protein</fullName>
    </submittedName>
</protein>
<evidence type="ECO:0000313" key="3">
    <source>
        <dbReference type="EMBL" id="MFC3127747.1"/>
    </source>
</evidence>
<name>A0ABV7G9P7_9PROT</name>
<feature type="compositionally biased region" description="Pro residues" evidence="1">
    <location>
        <begin position="136"/>
        <end position="146"/>
    </location>
</feature>
<sequence length="238" mass="24542">MRLGRWARTSGLLAAALLAGCDSQDGAEHDTAMVAARQAAEAELRGLGGTGTVLRGVHAYRQARDGATAVCGQVNLQDAGAASAFTLFVSVVTPREGGFAVEQHVATSGPTASRVFVETLLRCYEDGGPLPGQRPGAPPPMPPVPDRLPAEARAPVPPAPVSPGPAAPPLVPPVEAPQETATLRQNGNLRAHPNGGGALLRIVPSGTTVKVYGHASGGWLQVGDAQQPWGWMHNSLMR</sequence>
<dbReference type="Gene3D" id="2.30.30.40">
    <property type="entry name" value="SH3 Domains"/>
    <property type="match status" value="1"/>
</dbReference>
<dbReference type="Proteomes" id="UP001595593">
    <property type="component" value="Unassembled WGS sequence"/>
</dbReference>
<dbReference type="RefSeq" id="WP_379599859.1">
    <property type="nucleotide sequence ID" value="NZ_JBHRTN010000029.1"/>
</dbReference>
<evidence type="ECO:0000256" key="1">
    <source>
        <dbReference type="SAM" id="MobiDB-lite"/>
    </source>
</evidence>
<feature type="compositionally biased region" description="Pro residues" evidence="1">
    <location>
        <begin position="155"/>
        <end position="167"/>
    </location>
</feature>
<feature type="domain" description="SH3b" evidence="2">
    <location>
        <begin position="187"/>
        <end position="236"/>
    </location>
</feature>
<feature type="region of interest" description="Disordered" evidence="1">
    <location>
        <begin position="127"/>
        <end position="167"/>
    </location>
</feature>
<keyword evidence="4" id="KW-1185">Reference proteome</keyword>
<dbReference type="EMBL" id="JBHRTN010000029">
    <property type="protein sequence ID" value="MFC3127747.1"/>
    <property type="molecule type" value="Genomic_DNA"/>
</dbReference>
<dbReference type="InterPro" id="IPR003646">
    <property type="entry name" value="SH3-like_bac-type"/>
</dbReference>
<evidence type="ECO:0000259" key="2">
    <source>
        <dbReference type="Pfam" id="PF08239"/>
    </source>
</evidence>
<reference evidence="4" key="1">
    <citation type="journal article" date="2019" name="Int. J. Syst. Evol. Microbiol.">
        <title>The Global Catalogue of Microorganisms (GCM) 10K type strain sequencing project: providing services to taxonomists for standard genome sequencing and annotation.</title>
        <authorList>
            <consortium name="The Broad Institute Genomics Platform"/>
            <consortium name="The Broad Institute Genome Sequencing Center for Infectious Disease"/>
            <person name="Wu L."/>
            <person name="Ma J."/>
        </authorList>
    </citation>
    <scope>NUCLEOTIDE SEQUENCE [LARGE SCALE GENOMIC DNA]</scope>
    <source>
        <strain evidence="4">KCTC 52094</strain>
    </source>
</reference>
<accession>A0ABV7G9P7</accession>
<dbReference type="Pfam" id="PF08239">
    <property type="entry name" value="SH3_3"/>
    <property type="match status" value="1"/>
</dbReference>
<organism evidence="3 4">
    <name type="scientific">Teichococcus globiformis</name>
    <dbReference type="NCBI Taxonomy" id="2307229"/>
    <lineage>
        <taxon>Bacteria</taxon>
        <taxon>Pseudomonadati</taxon>
        <taxon>Pseudomonadota</taxon>
        <taxon>Alphaproteobacteria</taxon>
        <taxon>Acetobacterales</taxon>
        <taxon>Roseomonadaceae</taxon>
        <taxon>Roseomonas</taxon>
    </lineage>
</organism>
<evidence type="ECO:0000313" key="4">
    <source>
        <dbReference type="Proteomes" id="UP001595593"/>
    </source>
</evidence>
<dbReference type="PROSITE" id="PS51257">
    <property type="entry name" value="PROKAR_LIPOPROTEIN"/>
    <property type="match status" value="1"/>
</dbReference>
<gene>
    <name evidence="3" type="ORF">ACFOD4_22000</name>
</gene>
<comment type="caution">
    <text evidence="3">The sequence shown here is derived from an EMBL/GenBank/DDBJ whole genome shotgun (WGS) entry which is preliminary data.</text>
</comment>
<proteinExistence type="predicted"/>